<dbReference type="Gene3D" id="3.30.70.270">
    <property type="match status" value="1"/>
</dbReference>
<dbReference type="CDD" id="cd00303">
    <property type="entry name" value="retropepsin_like"/>
    <property type="match status" value="1"/>
</dbReference>
<dbReference type="PANTHER" id="PTHR15503">
    <property type="entry name" value="LDOC1 RELATED"/>
    <property type="match status" value="1"/>
</dbReference>
<dbReference type="GO" id="GO:0003964">
    <property type="term" value="F:RNA-directed DNA polymerase activity"/>
    <property type="evidence" value="ECO:0007669"/>
    <property type="project" value="UniProtKB-KW"/>
</dbReference>
<evidence type="ECO:0000313" key="2">
    <source>
        <dbReference type="EMBL" id="GEX11971.1"/>
    </source>
</evidence>
<keyword evidence="2" id="KW-0695">RNA-directed DNA polymerase</keyword>
<dbReference type="SUPFAM" id="SSF56672">
    <property type="entry name" value="DNA/RNA polymerases"/>
    <property type="match status" value="1"/>
</dbReference>
<gene>
    <name evidence="2" type="ORF">Tci_283946</name>
</gene>
<keyword evidence="2" id="KW-0808">Transferase</keyword>
<dbReference type="InterPro" id="IPR001584">
    <property type="entry name" value="Integrase_cat-core"/>
</dbReference>
<dbReference type="SUPFAM" id="SSF53098">
    <property type="entry name" value="Ribonuclease H-like"/>
    <property type="match status" value="1"/>
</dbReference>
<evidence type="ECO:0000259" key="1">
    <source>
        <dbReference type="PROSITE" id="PS50994"/>
    </source>
</evidence>
<comment type="caution">
    <text evidence="2">The sequence shown here is derived from an EMBL/GenBank/DDBJ whole genome shotgun (WGS) entry which is preliminary data.</text>
</comment>
<dbReference type="PANTHER" id="PTHR15503:SF45">
    <property type="entry name" value="RNA-DIRECTED DNA POLYMERASE HOMOLOG"/>
    <property type="match status" value="1"/>
</dbReference>
<dbReference type="GO" id="GO:0003676">
    <property type="term" value="F:nucleic acid binding"/>
    <property type="evidence" value="ECO:0007669"/>
    <property type="project" value="InterPro"/>
</dbReference>
<reference evidence="2" key="1">
    <citation type="journal article" date="2019" name="Sci. Rep.">
        <title>Draft genome of Tanacetum cinerariifolium, the natural source of mosquito coil.</title>
        <authorList>
            <person name="Yamashiro T."/>
            <person name="Shiraishi A."/>
            <person name="Satake H."/>
            <person name="Nakayama K."/>
        </authorList>
    </citation>
    <scope>NUCLEOTIDE SEQUENCE</scope>
</reference>
<dbReference type="GO" id="GO:0015074">
    <property type="term" value="P:DNA integration"/>
    <property type="evidence" value="ECO:0007669"/>
    <property type="project" value="InterPro"/>
</dbReference>
<dbReference type="Gene3D" id="2.40.70.10">
    <property type="entry name" value="Acid Proteases"/>
    <property type="match status" value="1"/>
</dbReference>
<dbReference type="InterPro" id="IPR043502">
    <property type="entry name" value="DNA/RNA_pol_sf"/>
</dbReference>
<dbReference type="Gene3D" id="3.30.420.10">
    <property type="entry name" value="Ribonuclease H-like superfamily/Ribonuclease H"/>
    <property type="match status" value="1"/>
</dbReference>
<dbReference type="InterPro" id="IPR021109">
    <property type="entry name" value="Peptidase_aspartic_dom_sf"/>
</dbReference>
<dbReference type="InterPro" id="IPR012337">
    <property type="entry name" value="RNaseH-like_sf"/>
</dbReference>
<accession>A0A699H1P2</accession>
<dbReference type="InterPro" id="IPR043128">
    <property type="entry name" value="Rev_trsase/Diguanyl_cyclase"/>
</dbReference>
<proteinExistence type="predicted"/>
<keyword evidence="2" id="KW-0548">Nucleotidyltransferase</keyword>
<protein>
    <submittedName>
        <fullName evidence="2">Putative reverse transcriptase domain-containing protein</fullName>
    </submittedName>
</protein>
<dbReference type="AlphaFoldDB" id="A0A699H1P2"/>
<organism evidence="2">
    <name type="scientific">Tanacetum cinerariifolium</name>
    <name type="common">Dalmatian daisy</name>
    <name type="synonym">Chrysanthemum cinerariifolium</name>
    <dbReference type="NCBI Taxonomy" id="118510"/>
    <lineage>
        <taxon>Eukaryota</taxon>
        <taxon>Viridiplantae</taxon>
        <taxon>Streptophyta</taxon>
        <taxon>Embryophyta</taxon>
        <taxon>Tracheophyta</taxon>
        <taxon>Spermatophyta</taxon>
        <taxon>Magnoliopsida</taxon>
        <taxon>eudicotyledons</taxon>
        <taxon>Gunneridae</taxon>
        <taxon>Pentapetalae</taxon>
        <taxon>asterids</taxon>
        <taxon>campanulids</taxon>
        <taxon>Asterales</taxon>
        <taxon>Asteraceae</taxon>
        <taxon>Asteroideae</taxon>
        <taxon>Anthemideae</taxon>
        <taxon>Anthemidinae</taxon>
        <taxon>Tanacetum</taxon>
    </lineage>
</organism>
<dbReference type="EMBL" id="BKCJ010090537">
    <property type="protein sequence ID" value="GEX11971.1"/>
    <property type="molecule type" value="Genomic_DNA"/>
</dbReference>
<dbReference type="PROSITE" id="PS50994">
    <property type="entry name" value="INTEGRASE"/>
    <property type="match status" value="1"/>
</dbReference>
<name>A0A699H1P2_TANCI</name>
<feature type="domain" description="Integrase catalytic" evidence="1">
    <location>
        <begin position="861"/>
        <end position="1037"/>
    </location>
</feature>
<dbReference type="InterPro" id="IPR032567">
    <property type="entry name" value="RTL1-rel"/>
</dbReference>
<dbReference type="Pfam" id="PF08284">
    <property type="entry name" value="RVP_2"/>
    <property type="match status" value="1"/>
</dbReference>
<dbReference type="InterPro" id="IPR036397">
    <property type="entry name" value="RNaseH_sf"/>
</dbReference>
<sequence>MCFRPGPVWGCDKLVSRAKVMAALVISISLDVSVESVGSSFSRVILIGSIFVEVSITPELGAAAVASPVGVLELDTHSSSKADPSKSSPPLVSVSPMVLPFLCSDDSESDNEIPERHVSPTPHDAMLTRWRSRVTLRSSSPTYSILEIHTAPILPAPSTIVAPSSEFPLALVALIVRKLARPLPSHRLALSEAYLCWRSAPLSTMYPPTTSDSLAEDSSFESYAEPSRKRCRSPVATVILSIHVMRALVPSRADLLLPRKRFRDSISPEDSVEEEFDTDLLEDIEADAMAIEVAVDRDVEAGIDAGIGMKVDVGVDFEDEVVSRDRDTIEVRVDVVAGIDIPDEDIKTGQKELEARSMIAGGERASLLDQVASLEKSNARFQGTMMMERARADRFWRRMRFIENKLRQIRMFLYYDRMRSRRLKTFALRRLEEIKELINQRVEEALDAYEVTRAANALEAENKAKTTLTKIMEIRDMEMVKMEIVEMDRVEKFIEGLPDNIQGMLEVNQRDNRGHQPPFKRPNVGGQNMARAYTADNNERNHIMDRFLSATSVSFIMKGHELSDCPKLKDQNHGNKAGNKIGVGEARGKAYVLGRGDANPDLNSVKGTFLLQNYYAFVLFDYDADQSFVSTTFSTLLDITPDTLDVSYAVELANGRVSETNTILRGCTLGLLGYPFNINLMPVELGSFDVIISMDWLANHDAVIVCDKKIMRIPYGDEVLIVKGDRGGKGEKSKLSIISCTKTQKYIRRGCPIFLAQVTNKETEDKSEEKRLEDVPTLRYFLEVFPEDLLGLPPSRQVEFQIDLVHGTAPMARARYRLAPSEPQEMSTQLQELSDKGYSEEEHVEHLKLILELLKKEELYAKFSKCEFWLSKLSDYDYEIRYRSGKANVVADALRRKEQNKPLQVRALVLTIGLNLLVQILNAQDEVRKEENFRTEDLCGMIKKLERRTDGTLCLNGRSWIPCRALGTQVDMSTAYHPHTDGQSERTIQTLEDMMRTCVIDFGKGWNRHLPLVELSYNNSYHTSIKAASFEALYGRKCRSPICWAEVGD</sequence>